<sequence length="153" mass="15733">MTKVSTALVFTLVVMNLNWVMGYDDDPWKTVIDEATKAGLSPDAITEAQKAIDDGTAEDAAQNALNGGSLEEWVQNANAMAGQGSSALKNKAFQGEASQDDEAPEGSYKANSDINAPIGSPIGAPLGAPELSPTNAPSATPLAAPRRAQGSFA</sequence>
<proteinExistence type="predicted"/>
<evidence type="ECO:0000313" key="3">
    <source>
        <dbReference type="EMBL" id="KAK7280665.1"/>
    </source>
</evidence>
<keyword evidence="2" id="KW-0732">Signal</keyword>
<reference evidence="3 4" key="1">
    <citation type="submission" date="2024-01" db="EMBL/GenBank/DDBJ databases">
        <title>The genomes of 5 underutilized Papilionoideae crops provide insights into root nodulation and disease resistance.</title>
        <authorList>
            <person name="Yuan L."/>
        </authorList>
    </citation>
    <scope>NUCLEOTIDE SEQUENCE [LARGE SCALE GENOMIC DNA]</scope>
    <source>
        <strain evidence="3">LY-2023</strain>
        <tissue evidence="3">Leaf</tissue>
    </source>
</reference>
<evidence type="ECO:0000256" key="2">
    <source>
        <dbReference type="SAM" id="SignalP"/>
    </source>
</evidence>
<dbReference type="EMBL" id="JAYKXN010000006">
    <property type="protein sequence ID" value="KAK7280665.1"/>
    <property type="molecule type" value="Genomic_DNA"/>
</dbReference>
<name>A0AAN9FWR2_CLITE</name>
<dbReference type="Proteomes" id="UP001359559">
    <property type="component" value="Unassembled WGS sequence"/>
</dbReference>
<feature type="region of interest" description="Disordered" evidence="1">
    <location>
        <begin position="84"/>
        <end position="153"/>
    </location>
</feature>
<gene>
    <name evidence="3" type="ORF">RJT34_25732</name>
</gene>
<feature type="chain" id="PRO_5043009244" evidence="2">
    <location>
        <begin position="23"/>
        <end position="153"/>
    </location>
</feature>
<accession>A0AAN9FWR2</accession>
<feature type="signal peptide" evidence="2">
    <location>
        <begin position="1"/>
        <end position="22"/>
    </location>
</feature>
<organism evidence="3 4">
    <name type="scientific">Clitoria ternatea</name>
    <name type="common">Butterfly pea</name>
    <dbReference type="NCBI Taxonomy" id="43366"/>
    <lineage>
        <taxon>Eukaryota</taxon>
        <taxon>Viridiplantae</taxon>
        <taxon>Streptophyta</taxon>
        <taxon>Embryophyta</taxon>
        <taxon>Tracheophyta</taxon>
        <taxon>Spermatophyta</taxon>
        <taxon>Magnoliopsida</taxon>
        <taxon>eudicotyledons</taxon>
        <taxon>Gunneridae</taxon>
        <taxon>Pentapetalae</taxon>
        <taxon>rosids</taxon>
        <taxon>fabids</taxon>
        <taxon>Fabales</taxon>
        <taxon>Fabaceae</taxon>
        <taxon>Papilionoideae</taxon>
        <taxon>50 kb inversion clade</taxon>
        <taxon>NPAAA clade</taxon>
        <taxon>indigoferoid/millettioid clade</taxon>
        <taxon>Phaseoleae</taxon>
        <taxon>Clitoria</taxon>
    </lineage>
</organism>
<evidence type="ECO:0000256" key="1">
    <source>
        <dbReference type="SAM" id="MobiDB-lite"/>
    </source>
</evidence>
<dbReference type="AlphaFoldDB" id="A0AAN9FWR2"/>
<keyword evidence="4" id="KW-1185">Reference proteome</keyword>
<evidence type="ECO:0000313" key="4">
    <source>
        <dbReference type="Proteomes" id="UP001359559"/>
    </source>
</evidence>
<comment type="caution">
    <text evidence="3">The sequence shown here is derived from an EMBL/GenBank/DDBJ whole genome shotgun (WGS) entry which is preliminary data.</text>
</comment>
<protein>
    <submittedName>
        <fullName evidence="3">Uncharacterized protein</fullName>
    </submittedName>
</protein>